<sequence length="376" mass="42120">MYNNISAADINTTFQIKSNEFVPSIEPDEEALFQRCVDSGYTVTVNTPVARNNKNALFGINLSGFIPDYTLDDPDWTLEIKNMSAVQVFPSSRGFVKVDQDMQMLPQQHAMLSNRFCSGTVNVILRVSSNTGQTGNLIFSQQSGLMPRLYKLAENYQGVSFQNDGHYTSDPMICNFVISDTSMIRQIGIRTVFRQPVELVDIQKKILEFTSATPALAASSQFPEDWLMVGLVSNLPAASASQLYFRIFFDYSEVNFICPMYPMMPSIPHNPSQQILQISRTFVDSAGPKKDTAYFLPLNAETFEDNVLDALSKLELKQQSDMIVREARDRLLRNNAERTRIRNDAIKAAAIAKAKEAEENQTTKEGNDIPSVKTSA</sequence>
<protein>
    <submittedName>
        <fullName evidence="2">Uncharacterized protein</fullName>
    </submittedName>
</protein>
<evidence type="ECO:0000313" key="2">
    <source>
        <dbReference type="EMBL" id="UCC70385.1"/>
    </source>
</evidence>
<feature type="region of interest" description="Disordered" evidence="1">
    <location>
        <begin position="353"/>
        <end position="376"/>
    </location>
</feature>
<accession>A0A8K1MQJ7</accession>
<feature type="compositionally biased region" description="Basic and acidic residues" evidence="1">
    <location>
        <begin position="353"/>
        <end position="367"/>
    </location>
</feature>
<proteinExistence type="predicted"/>
<name>A0A8K1MQJ7_9VIRU</name>
<reference evidence="2" key="1">
    <citation type="submission" date="2020-07" db="EMBL/GenBank/DDBJ databases">
        <authorList>
            <person name="Ternovoy V.A."/>
            <person name="Shvalov A.N."/>
            <person name="Loktev V.B."/>
        </authorList>
    </citation>
    <scope>NUCLEOTIDE SEQUENCE</scope>
    <source>
        <strain evidence="2">Koltsovo/HPLV/2019</strain>
    </source>
</reference>
<organism evidence="2">
    <name type="scientific">Hammarskog picorna-like virus</name>
    <dbReference type="NCBI Taxonomy" id="2665417"/>
    <lineage>
        <taxon>Viruses</taxon>
        <taxon>Riboviria</taxon>
        <taxon>Orthornavirae</taxon>
        <taxon>Pisuviricota</taxon>
        <taxon>Pisoniviricetes</taxon>
        <taxon>Picornavirales</taxon>
    </lineage>
</organism>
<evidence type="ECO:0000256" key="1">
    <source>
        <dbReference type="SAM" id="MobiDB-lite"/>
    </source>
</evidence>
<dbReference type="EMBL" id="MT753151">
    <property type="protein sequence ID" value="UCC70385.1"/>
    <property type="molecule type" value="Genomic_RNA"/>
</dbReference>